<evidence type="ECO:0000259" key="2">
    <source>
        <dbReference type="Pfam" id="PF04909"/>
    </source>
</evidence>
<accession>X0YQ23</accession>
<evidence type="ECO:0000313" key="3">
    <source>
        <dbReference type="EMBL" id="GAG58369.1"/>
    </source>
</evidence>
<sequence>MIIDVHYHLIPGDYKRENAKAMVPELLRMAKIMGITMSENLIIQKCSELYGDKDGKKLIKLMDNAGIDFTVVCHVDNADNELLTPEVNQIINKRISDIANNHQHHLIAFAGIDPRRPEALDMLKQCFEEFGMKGLKYHPDNGFDPTSPESYLLLDYLEKNNGILLTHTGPLKNRRSKYTEPSLLSDILADFPNLRIIAAHMGQINWRPWAALAAFHPNLYGDLAMWGPLAFGKFEL</sequence>
<dbReference type="PANTHER" id="PTHR21240">
    <property type="entry name" value="2-AMINO-3-CARBOXYLMUCONATE-6-SEMIALDEHYDE DECARBOXYLASE"/>
    <property type="match status" value="1"/>
</dbReference>
<name>X0YQ23_9ZZZZ</name>
<proteinExistence type="predicted"/>
<dbReference type="Gene3D" id="3.20.20.140">
    <property type="entry name" value="Metal-dependent hydrolases"/>
    <property type="match status" value="1"/>
</dbReference>
<dbReference type="EMBL" id="BART01007467">
    <property type="protein sequence ID" value="GAG58369.1"/>
    <property type="molecule type" value="Genomic_DNA"/>
</dbReference>
<evidence type="ECO:0000256" key="1">
    <source>
        <dbReference type="ARBA" id="ARBA00023239"/>
    </source>
</evidence>
<comment type="caution">
    <text evidence="3">The sequence shown here is derived from an EMBL/GenBank/DDBJ whole genome shotgun (WGS) entry which is preliminary data.</text>
</comment>
<feature type="non-terminal residue" evidence="3">
    <location>
        <position position="236"/>
    </location>
</feature>
<dbReference type="GO" id="GO:0016787">
    <property type="term" value="F:hydrolase activity"/>
    <property type="evidence" value="ECO:0007669"/>
    <property type="project" value="InterPro"/>
</dbReference>
<dbReference type="SUPFAM" id="SSF51556">
    <property type="entry name" value="Metallo-dependent hydrolases"/>
    <property type="match status" value="1"/>
</dbReference>
<dbReference type="Pfam" id="PF04909">
    <property type="entry name" value="Amidohydro_2"/>
    <property type="match status" value="1"/>
</dbReference>
<organism evidence="3">
    <name type="scientific">marine sediment metagenome</name>
    <dbReference type="NCBI Taxonomy" id="412755"/>
    <lineage>
        <taxon>unclassified sequences</taxon>
        <taxon>metagenomes</taxon>
        <taxon>ecological metagenomes</taxon>
    </lineage>
</organism>
<dbReference type="AlphaFoldDB" id="X0YQ23"/>
<dbReference type="InterPro" id="IPR006680">
    <property type="entry name" value="Amidohydro-rel"/>
</dbReference>
<dbReference type="InterPro" id="IPR032465">
    <property type="entry name" value="ACMSD"/>
</dbReference>
<protein>
    <recommendedName>
        <fullName evidence="2">Amidohydrolase-related domain-containing protein</fullName>
    </recommendedName>
</protein>
<dbReference type="InterPro" id="IPR032466">
    <property type="entry name" value="Metal_Hydrolase"/>
</dbReference>
<gene>
    <name evidence="3" type="ORF">S01H4_16994</name>
</gene>
<dbReference type="GO" id="GO:0016831">
    <property type="term" value="F:carboxy-lyase activity"/>
    <property type="evidence" value="ECO:0007669"/>
    <property type="project" value="InterPro"/>
</dbReference>
<feature type="domain" description="Amidohydrolase-related" evidence="2">
    <location>
        <begin position="3"/>
        <end position="229"/>
    </location>
</feature>
<reference evidence="3" key="1">
    <citation type="journal article" date="2014" name="Front. Microbiol.">
        <title>High frequency of phylogenetically diverse reductive dehalogenase-homologous genes in deep subseafloor sedimentary metagenomes.</title>
        <authorList>
            <person name="Kawai M."/>
            <person name="Futagami T."/>
            <person name="Toyoda A."/>
            <person name="Takaki Y."/>
            <person name="Nishi S."/>
            <person name="Hori S."/>
            <person name="Arai W."/>
            <person name="Tsubouchi T."/>
            <person name="Morono Y."/>
            <person name="Uchiyama I."/>
            <person name="Ito T."/>
            <person name="Fujiyama A."/>
            <person name="Inagaki F."/>
            <person name="Takami H."/>
        </authorList>
    </citation>
    <scope>NUCLEOTIDE SEQUENCE</scope>
    <source>
        <strain evidence="3">Expedition CK06-06</strain>
    </source>
</reference>
<keyword evidence="1" id="KW-0456">Lyase</keyword>